<dbReference type="GO" id="GO:0031102">
    <property type="term" value="P:neuron projection regeneration"/>
    <property type="evidence" value="ECO:0007669"/>
    <property type="project" value="TreeGrafter"/>
</dbReference>
<dbReference type="SMART" id="SM00369">
    <property type="entry name" value="LRR_TYP"/>
    <property type="match status" value="4"/>
</dbReference>
<dbReference type="Pfam" id="PF00560">
    <property type="entry name" value="LRR_1"/>
    <property type="match status" value="1"/>
</dbReference>
<name>A0AAJ7QHC0_LATCA</name>
<dbReference type="Pfam" id="PF13855">
    <property type="entry name" value="LRR_8"/>
    <property type="match status" value="1"/>
</dbReference>
<gene>
    <name evidence="8" type="primary">omgb</name>
</gene>
<evidence type="ECO:0000313" key="7">
    <source>
        <dbReference type="Proteomes" id="UP000694890"/>
    </source>
</evidence>
<dbReference type="InterPro" id="IPR003591">
    <property type="entry name" value="Leu-rich_rpt_typical-subtyp"/>
</dbReference>
<dbReference type="FunFam" id="3.80.10.10:FF:000445">
    <property type="entry name" value="Oligodendrocyte myelin glycoprotein b"/>
    <property type="match status" value="1"/>
</dbReference>
<sequence>MMRALTMPACSASVLCLLLLLLCGLLGGWVLSICPSVCSCTWGHRVVDCSSRGLTKLPHGLQHNIRFLNLSFNSLQGLDSQLSHYAHLRTLDLSYNRLESLPPALPRSLWDIRAAGNHLRSLDKNDTAYHWNLKVLDLSDNELERVVFINNTLPSLQALNLSHNRFWTVPTNMPHNIESIDLSHNYLVQILPGSLDRLPRLAKFYLHANRFSWLSEGVFDKLTGLEVMTLGDNPWACEEEENITRLLRWAEQTRATILGCPCYTRPICGQTHLATPGREWHSALFTEPPLWVDSRVERHDGQSPARTAEVTSSYQAKSALFETGIYQDKRGVNQSEDHVVFVWTLSTSLDSFSTHTSTTARPQSSTKNPKVANSQNKSHGLLVETQQTVTLTVLVMTAAFNTF</sequence>
<dbReference type="PROSITE" id="PS51450">
    <property type="entry name" value="LRR"/>
    <property type="match status" value="2"/>
</dbReference>
<dbReference type="SMART" id="SM00013">
    <property type="entry name" value="LRRNT"/>
    <property type="match status" value="1"/>
</dbReference>
<keyword evidence="2 5" id="KW-0732">Signal</keyword>
<feature type="compositionally biased region" description="Polar residues" evidence="4">
    <location>
        <begin position="352"/>
        <end position="378"/>
    </location>
</feature>
<dbReference type="InterPro" id="IPR000372">
    <property type="entry name" value="LRRNT"/>
</dbReference>
<feature type="domain" description="LRRNT" evidence="6">
    <location>
        <begin position="33"/>
        <end position="67"/>
    </location>
</feature>
<dbReference type="Proteomes" id="UP000694890">
    <property type="component" value="Linkage group LG21"/>
</dbReference>
<dbReference type="PANTHER" id="PTHR47114:SF4">
    <property type="entry name" value="OLIGODENDROCYTE MYELIN GLYCOPROTEIN B"/>
    <property type="match status" value="1"/>
</dbReference>
<dbReference type="AlphaFoldDB" id="A0AAJ7QHC0"/>
<evidence type="ECO:0000256" key="5">
    <source>
        <dbReference type="SAM" id="SignalP"/>
    </source>
</evidence>
<dbReference type="CTD" id="101882436"/>
<evidence type="ECO:0000256" key="1">
    <source>
        <dbReference type="ARBA" id="ARBA00022614"/>
    </source>
</evidence>
<organism evidence="7 8">
    <name type="scientific">Lates calcarifer</name>
    <name type="common">Barramundi</name>
    <name type="synonym">Holocentrus calcarifer</name>
    <dbReference type="NCBI Taxonomy" id="8187"/>
    <lineage>
        <taxon>Eukaryota</taxon>
        <taxon>Metazoa</taxon>
        <taxon>Chordata</taxon>
        <taxon>Craniata</taxon>
        <taxon>Vertebrata</taxon>
        <taxon>Euteleostomi</taxon>
        <taxon>Actinopterygii</taxon>
        <taxon>Neopterygii</taxon>
        <taxon>Teleostei</taxon>
        <taxon>Neoteleostei</taxon>
        <taxon>Acanthomorphata</taxon>
        <taxon>Carangaria</taxon>
        <taxon>Carangaria incertae sedis</taxon>
        <taxon>Centropomidae</taxon>
        <taxon>Lates</taxon>
    </lineage>
</organism>
<dbReference type="SUPFAM" id="SSF52058">
    <property type="entry name" value="L domain-like"/>
    <property type="match status" value="1"/>
</dbReference>
<dbReference type="InterPro" id="IPR032675">
    <property type="entry name" value="LRR_dom_sf"/>
</dbReference>
<dbReference type="Gene3D" id="3.80.10.10">
    <property type="entry name" value="Ribonuclease Inhibitor"/>
    <property type="match status" value="2"/>
</dbReference>
<evidence type="ECO:0000256" key="4">
    <source>
        <dbReference type="SAM" id="MobiDB-lite"/>
    </source>
</evidence>
<reference evidence="8" key="1">
    <citation type="submission" date="2025-08" db="UniProtKB">
        <authorList>
            <consortium name="RefSeq"/>
        </authorList>
    </citation>
    <scope>IDENTIFICATION</scope>
    <source>
        <tissue evidence="8">Brain</tissue>
    </source>
</reference>
<dbReference type="PRINTS" id="PR00019">
    <property type="entry name" value="LEURICHRPT"/>
</dbReference>
<feature type="region of interest" description="Disordered" evidence="4">
    <location>
        <begin position="352"/>
        <end position="379"/>
    </location>
</feature>
<feature type="chain" id="PRO_5042540876" evidence="5">
    <location>
        <begin position="33"/>
        <end position="403"/>
    </location>
</feature>
<protein>
    <submittedName>
        <fullName evidence="8">Oligodendrocyte-myelin glycoprotein</fullName>
    </submittedName>
</protein>
<dbReference type="GeneID" id="108899970"/>
<feature type="signal peptide" evidence="5">
    <location>
        <begin position="1"/>
        <end position="32"/>
    </location>
</feature>
<evidence type="ECO:0000256" key="3">
    <source>
        <dbReference type="ARBA" id="ARBA00022737"/>
    </source>
</evidence>
<keyword evidence="3" id="KW-0677">Repeat</keyword>
<dbReference type="InterPro" id="IPR001611">
    <property type="entry name" value="Leu-rich_rpt"/>
</dbReference>
<accession>A0AAJ7QHC0</accession>
<dbReference type="RefSeq" id="XP_018556245.1">
    <property type="nucleotide sequence ID" value="XM_018700729.2"/>
</dbReference>
<evidence type="ECO:0000256" key="2">
    <source>
        <dbReference type="ARBA" id="ARBA00022729"/>
    </source>
</evidence>
<evidence type="ECO:0000313" key="8">
    <source>
        <dbReference type="RefSeq" id="XP_018556245.1"/>
    </source>
</evidence>
<dbReference type="Pfam" id="PF01462">
    <property type="entry name" value="LRRNT"/>
    <property type="match status" value="1"/>
</dbReference>
<evidence type="ECO:0000259" key="6">
    <source>
        <dbReference type="SMART" id="SM00013"/>
    </source>
</evidence>
<dbReference type="PANTHER" id="PTHR47114">
    <property type="match status" value="1"/>
</dbReference>
<proteinExistence type="predicted"/>
<dbReference type="KEGG" id="lcf:108899970"/>
<keyword evidence="1" id="KW-0433">Leucine-rich repeat</keyword>
<dbReference type="InterPro" id="IPR051071">
    <property type="entry name" value="LRR-bact_E3_ubiq_ligases"/>
</dbReference>